<keyword evidence="1" id="KW-0812">Transmembrane</keyword>
<keyword evidence="1" id="KW-0472">Membrane</keyword>
<dbReference type="Pfam" id="PF09772">
    <property type="entry name" value="Tmem26"/>
    <property type="match status" value="1"/>
</dbReference>
<feature type="transmembrane region" description="Helical" evidence="1">
    <location>
        <begin position="9"/>
        <end position="28"/>
    </location>
</feature>
<sequence>AFVNSLSAIITRVLFILVALVAVWRVTFVKEDPFYWLLTLLFVPLVAEMIITLKWREGQDYKWFSPTIFLFLISIIPSIWILELHHQDNKSLDIKSQEGLPILTYEWQGSTVCQNSWILALHQIVLILVIIGKWILPLGGGVSRDQLSQLLLIFVGTAADILEFTSETKDDIQNRPQLVYVILAVWTWSMLQFPCHLCGHNEAADEGIREDSLWSKHSTDLWSIVETLFIQDGPFLVVRLTLMIYFGVFHQMLIFFSFKNFLVIILSVYRLFVLYLDFRSSSHSSSD</sequence>
<accession>A0A3Q2D6Q0</accession>
<feature type="transmembrane region" description="Helical" evidence="1">
    <location>
        <begin position="63"/>
        <end position="82"/>
    </location>
</feature>
<feature type="transmembrane region" description="Helical" evidence="1">
    <location>
        <begin position="236"/>
        <end position="255"/>
    </location>
</feature>
<proteinExistence type="predicted"/>
<dbReference type="Proteomes" id="UP000265020">
    <property type="component" value="Unassembled WGS sequence"/>
</dbReference>
<dbReference type="AlphaFoldDB" id="A0A3Q2D6Q0"/>
<evidence type="ECO:0000313" key="2">
    <source>
        <dbReference type="Ensembl" id="ENSCVAP00000014311.1"/>
    </source>
</evidence>
<dbReference type="GeneTree" id="ENSGT00390000014794"/>
<dbReference type="InterPro" id="IPR019169">
    <property type="entry name" value="Transmembrane_26"/>
</dbReference>
<evidence type="ECO:0000256" key="1">
    <source>
        <dbReference type="SAM" id="Phobius"/>
    </source>
</evidence>
<feature type="transmembrane region" description="Helical" evidence="1">
    <location>
        <begin position="34"/>
        <end position="51"/>
    </location>
</feature>
<keyword evidence="1" id="KW-1133">Transmembrane helix</keyword>
<keyword evidence="3" id="KW-1185">Reference proteome</keyword>
<dbReference type="PANTHER" id="PTHR22168">
    <property type="entry name" value="TMEM26 PROTEIN"/>
    <property type="match status" value="1"/>
</dbReference>
<reference evidence="2" key="1">
    <citation type="submission" date="2025-08" db="UniProtKB">
        <authorList>
            <consortium name="Ensembl"/>
        </authorList>
    </citation>
    <scope>IDENTIFICATION</scope>
</reference>
<feature type="transmembrane region" description="Helical" evidence="1">
    <location>
        <begin position="117"/>
        <end position="136"/>
    </location>
</feature>
<reference evidence="2" key="2">
    <citation type="submission" date="2025-09" db="UniProtKB">
        <authorList>
            <consortium name="Ensembl"/>
        </authorList>
    </citation>
    <scope>IDENTIFICATION</scope>
</reference>
<organism evidence="2 3">
    <name type="scientific">Cyprinodon variegatus</name>
    <name type="common">Sheepshead minnow</name>
    <dbReference type="NCBI Taxonomy" id="28743"/>
    <lineage>
        <taxon>Eukaryota</taxon>
        <taxon>Metazoa</taxon>
        <taxon>Chordata</taxon>
        <taxon>Craniata</taxon>
        <taxon>Vertebrata</taxon>
        <taxon>Euteleostomi</taxon>
        <taxon>Actinopterygii</taxon>
        <taxon>Neopterygii</taxon>
        <taxon>Teleostei</taxon>
        <taxon>Neoteleostei</taxon>
        <taxon>Acanthomorphata</taxon>
        <taxon>Ovalentaria</taxon>
        <taxon>Atherinomorphae</taxon>
        <taxon>Cyprinodontiformes</taxon>
        <taxon>Cyprinodontidae</taxon>
        <taxon>Cyprinodon</taxon>
    </lineage>
</organism>
<dbReference type="PANTHER" id="PTHR22168:SF3">
    <property type="entry name" value="TRANSMEMBRANE PROTEIN 26"/>
    <property type="match status" value="1"/>
</dbReference>
<protein>
    <submittedName>
        <fullName evidence="2">Transmembrane protein 26a</fullName>
    </submittedName>
</protein>
<dbReference type="OMA" id="HHGTQYC"/>
<name>A0A3Q2D6Q0_CYPVA</name>
<evidence type="ECO:0000313" key="3">
    <source>
        <dbReference type="Proteomes" id="UP000265020"/>
    </source>
</evidence>
<dbReference type="Ensembl" id="ENSCVAT00000022103.1">
    <property type="protein sequence ID" value="ENSCVAP00000014311.1"/>
    <property type="gene ID" value="ENSCVAG00000016937.1"/>
</dbReference>
<feature type="transmembrane region" description="Helical" evidence="1">
    <location>
        <begin position="261"/>
        <end position="278"/>
    </location>
</feature>
<dbReference type="STRING" id="28743.ENSCVAP00000014311"/>